<dbReference type="InParanoid" id="A0A7L9FKD0"/>
<evidence type="ECO:0000313" key="1">
    <source>
        <dbReference type="EMBL" id="QOJ79394.1"/>
    </source>
</evidence>
<proteinExistence type="predicted"/>
<dbReference type="KEGG" id="thel:IG193_02725"/>
<dbReference type="GeneID" id="59148775"/>
<accession>A0A7L9FKD0</accession>
<dbReference type="AlphaFoldDB" id="A0A7L9FKD0"/>
<dbReference type="SUPFAM" id="SSF81301">
    <property type="entry name" value="Nucleotidyltransferase"/>
    <property type="match status" value="1"/>
</dbReference>
<dbReference type="RefSeq" id="WP_192819366.1">
    <property type="nucleotide sequence ID" value="NZ_CP062310.1"/>
</dbReference>
<dbReference type="Proteomes" id="UP000594121">
    <property type="component" value="Chromosome"/>
</dbReference>
<gene>
    <name evidence="1" type="ORF">IG193_02725</name>
</gene>
<protein>
    <submittedName>
        <fullName evidence="1">Uncharacterized protein</fullName>
    </submittedName>
</protein>
<sequence>MEPLPTLLGRLLGENLLGVVVYGSSSRREDFTPLSDYNIAVIVREKPPVEERALIMEELGPDVSLLFLTLDELNQLIRDGEFIAHEIVRGRLIYGGEEVASALSVKPPLTDRSLSYLSRHALVCYSISIQNYLSGRPHNALNYAYKSLRSAARFVAAREAKVLLSDDEVISFLAPRGDVARVYLKVREARFRGMRVAELLPMLSEVSRAVASLLEVRLPEASRVVEILSREYVLVADIKAVEEEGRVELVAVGVDRNGNTRKARISP</sequence>
<reference evidence="1 2" key="1">
    <citation type="submission" date="2020-10" db="EMBL/GenBank/DDBJ databases">
        <title>Thermofilum lucidum 3507LT sp. nov. a novel member of Thermofilaceae family isolated from Chile hot spring, and proposal of description order Thermofilales.</title>
        <authorList>
            <person name="Zayulina K.S."/>
            <person name="Elcheninov A.G."/>
            <person name="Toshchakov S.V."/>
            <person name="Kublanov I.V."/>
        </authorList>
    </citation>
    <scope>NUCLEOTIDE SEQUENCE [LARGE SCALE GENOMIC DNA]</scope>
    <source>
        <strain evidence="1 2">3507LT</strain>
    </source>
</reference>
<dbReference type="CDD" id="cd05403">
    <property type="entry name" value="NT_KNTase_like"/>
    <property type="match status" value="1"/>
</dbReference>
<organism evidence="1 2">
    <name type="scientific">Infirmifilum lucidum</name>
    <dbReference type="NCBI Taxonomy" id="2776706"/>
    <lineage>
        <taxon>Archaea</taxon>
        <taxon>Thermoproteota</taxon>
        <taxon>Thermoprotei</taxon>
        <taxon>Thermofilales</taxon>
        <taxon>Thermofilaceae</taxon>
        <taxon>Infirmifilum</taxon>
    </lineage>
</organism>
<dbReference type="InterPro" id="IPR043519">
    <property type="entry name" value="NT_sf"/>
</dbReference>
<evidence type="ECO:0000313" key="2">
    <source>
        <dbReference type="Proteomes" id="UP000594121"/>
    </source>
</evidence>
<name>A0A7L9FKD0_9CREN</name>
<keyword evidence="2" id="KW-1185">Reference proteome</keyword>
<dbReference type="EMBL" id="CP062310">
    <property type="protein sequence ID" value="QOJ79394.1"/>
    <property type="molecule type" value="Genomic_DNA"/>
</dbReference>
<dbReference type="Gene3D" id="3.30.460.10">
    <property type="entry name" value="Beta Polymerase, domain 2"/>
    <property type="match status" value="1"/>
</dbReference>